<dbReference type="PANTHER" id="PTHR24637:SF417">
    <property type="entry name" value="COL_CUTICLE_N DOMAIN-CONTAINING PROTEIN"/>
    <property type="match status" value="1"/>
</dbReference>
<dbReference type="Pfam" id="PF01391">
    <property type="entry name" value="Collagen"/>
    <property type="match status" value="1"/>
</dbReference>
<evidence type="ECO:0000256" key="2">
    <source>
        <dbReference type="SAM" id="MobiDB-lite"/>
    </source>
</evidence>
<keyword evidence="5" id="KW-1185">Reference proteome</keyword>
<reference evidence="5" key="2">
    <citation type="submission" date="2014-09" db="EMBL/GenBank/DDBJ databases">
        <authorList>
            <person name="Martin A.A."/>
        </authorList>
    </citation>
    <scope>NUCLEOTIDE SEQUENCE</scope>
    <source>
        <strain evidence="5">ED321</strain>
    </source>
</reference>
<keyword evidence="4" id="KW-0176">Collagen</keyword>
<evidence type="ECO:0000256" key="1">
    <source>
        <dbReference type="ARBA" id="ARBA00022737"/>
    </source>
</evidence>
<reference evidence="4" key="1">
    <citation type="submission" date="2014-09" db="EMBL/GenBank/DDBJ databases">
        <authorList>
            <person name="Aslett A.Martin."/>
        </authorList>
    </citation>
    <scope>NUCLEOTIDE SEQUENCE</scope>
    <source>
        <strain evidence="4">ED321 Heterogonic</strain>
    </source>
</reference>
<feature type="compositionally biased region" description="Polar residues" evidence="2">
    <location>
        <begin position="142"/>
        <end position="155"/>
    </location>
</feature>
<evidence type="ECO:0000313" key="4">
    <source>
        <dbReference type="EMBL" id="CEF63193.1"/>
    </source>
</evidence>
<evidence type="ECO:0000313" key="5">
    <source>
        <dbReference type="Proteomes" id="UP000035682"/>
    </source>
</evidence>
<feature type="compositionally biased region" description="Low complexity" evidence="2">
    <location>
        <begin position="233"/>
        <end position="261"/>
    </location>
</feature>
<dbReference type="CTD" id="36375558"/>
<feature type="transmembrane region" description="Helical" evidence="3">
    <location>
        <begin position="20"/>
        <end position="45"/>
    </location>
</feature>
<keyword evidence="1" id="KW-0677">Repeat</keyword>
<dbReference type="InterPro" id="IPR008160">
    <property type="entry name" value="Collagen"/>
</dbReference>
<dbReference type="OrthoDB" id="10037288at2759"/>
<dbReference type="EMBL" id="LN609528">
    <property type="protein sequence ID" value="CEF63193.1"/>
    <property type="molecule type" value="Genomic_DNA"/>
</dbReference>
<accession>A0A090MVX6</accession>
<dbReference type="AlphaFoldDB" id="A0A090MVX6"/>
<name>A0A090MVX6_STRRB</name>
<dbReference type="RefSeq" id="XP_024502395.1">
    <property type="nucleotide sequence ID" value="XM_024648414.1"/>
</dbReference>
<keyword evidence="3" id="KW-1133">Transmembrane helix</keyword>
<dbReference type="WBParaSite" id="SRAE_1000145700.1">
    <property type="protein sequence ID" value="SRAE_1000145700.1"/>
    <property type="gene ID" value="WBGene00258063"/>
</dbReference>
<keyword evidence="3" id="KW-0812">Transmembrane</keyword>
<evidence type="ECO:0000313" key="7">
    <source>
        <dbReference type="WormBase" id="SRAE_1000145700"/>
    </source>
</evidence>
<keyword evidence="3" id="KW-0472">Membrane</keyword>
<dbReference type="eggNOG" id="KOG3544">
    <property type="taxonomic scope" value="Eukaryota"/>
</dbReference>
<sequence length="327" mass="34141">MERKRRFPCINEVFSDDLYFNLGLLSILISSFVVFFLLLSVPSIYDKVSIEVDRVAIQSMTYKKNSDKIWQMILSLPSKDFPASLFFSRNKRNPWSYDICKACASLICPNGAPGVSGEPGIDAAPGEPGKTGRPGNDGIDISLSSFPETPCQICQSGPMGSRGLQGERGSPGLPGPIGDPGESGLPGLAGQPGKRGAPGRYGERGPIGNRGPDGDVSISGIGIKGPKGPPGNAGPRGNPGLAGKPSNTPGNPGLPGNFGPQGMQGKEGNSGDIGQEGIVGPPGESEARYCPSDCGVSQILAPEQGFIDINVPNNNEDKLYIQSLFRG</sequence>
<organism evidence="4">
    <name type="scientific">Strongyloides ratti</name>
    <name type="common">Parasitic roundworm</name>
    <dbReference type="NCBI Taxonomy" id="34506"/>
    <lineage>
        <taxon>Eukaryota</taxon>
        <taxon>Metazoa</taxon>
        <taxon>Ecdysozoa</taxon>
        <taxon>Nematoda</taxon>
        <taxon>Chromadorea</taxon>
        <taxon>Rhabditida</taxon>
        <taxon>Tylenchina</taxon>
        <taxon>Panagrolaimomorpha</taxon>
        <taxon>Strongyloidoidea</taxon>
        <taxon>Strongyloididae</taxon>
        <taxon>Strongyloides</taxon>
    </lineage>
</organism>
<dbReference type="GO" id="GO:0005581">
    <property type="term" value="C:collagen trimer"/>
    <property type="evidence" value="ECO:0007669"/>
    <property type="project" value="UniProtKB-KW"/>
</dbReference>
<protein>
    <submittedName>
        <fullName evidence="4 6">Collagen triple helix repeat-containing protein</fullName>
    </submittedName>
</protein>
<gene>
    <name evidence="4 6 7" type="ORF">SRAE_1000145700</name>
</gene>
<evidence type="ECO:0000313" key="6">
    <source>
        <dbReference type="WBParaSite" id="SRAE_1000145700.1"/>
    </source>
</evidence>
<dbReference type="PANTHER" id="PTHR24637">
    <property type="entry name" value="COLLAGEN"/>
    <property type="match status" value="1"/>
</dbReference>
<dbReference type="WormBase" id="SRAE_1000145700">
    <property type="protein sequence ID" value="SRP04762"/>
    <property type="gene ID" value="WBGene00258063"/>
</dbReference>
<reference evidence="6" key="3">
    <citation type="submission" date="2020-12" db="UniProtKB">
        <authorList>
            <consortium name="WormBaseParasite"/>
        </authorList>
    </citation>
    <scope>IDENTIFICATION</scope>
</reference>
<dbReference type="Proteomes" id="UP000035682">
    <property type="component" value="Unplaced"/>
</dbReference>
<dbReference type="GeneID" id="36375558"/>
<feature type="region of interest" description="Disordered" evidence="2">
    <location>
        <begin position="118"/>
        <end position="290"/>
    </location>
</feature>
<dbReference type="STRING" id="34506.A0A090MVX6"/>
<dbReference type="OMA" id="QGMKGRP"/>
<proteinExistence type="predicted"/>
<evidence type="ECO:0000256" key="3">
    <source>
        <dbReference type="SAM" id="Phobius"/>
    </source>
</evidence>